<sequence>MNIKLALSLSVILSVKLSMLRAEVVDRELESLLKQQVTINEGVQIRQVMPVELDDSITGVEKAVLWTILGPTYWRNQLSILANQPEHLRLLATIPVTGMAIGFGSVKPDGTLQVKTKISVPNDPLCCPSQAKMLYFRYRAGQLSAVMPNSQ</sequence>
<comment type="caution">
    <text evidence="1">The sequence shown here is derived from an EMBL/GenBank/DDBJ whole genome shotgun (WGS) entry which is preliminary data.</text>
</comment>
<dbReference type="Proteomes" id="UP000652176">
    <property type="component" value="Unassembled WGS sequence"/>
</dbReference>
<dbReference type="RefSeq" id="WP_192375610.1">
    <property type="nucleotide sequence ID" value="NZ_CAJHIV010000001.1"/>
</dbReference>
<reference evidence="1 2" key="1">
    <citation type="submission" date="2020-09" db="EMBL/GenBank/DDBJ databases">
        <title>Methylomonas albis sp. nov. and Methylomonas fluvii sp. nov.: Two cold-adapted methanotrophs from the River Elbe and an amended description of Methylovulum psychrotolerans strain Eb1.</title>
        <authorList>
            <person name="Bussmann I.K."/>
            <person name="Klings K.-W."/>
            <person name="Warnstedt J."/>
            <person name="Hoppert M."/>
            <person name="Saborowski A."/>
            <person name="Horn F."/>
            <person name="Liebner S."/>
        </authorList>
    </citation>
    <scope>NUCLEOTIDE SEQUENCE [LARGE SCALE GENOMIC DNA]</scope>
    <source>
        <strain evidence="1 2">EbA</strain>
    </source>
</reference>
<dbReference type="EMBL" id="JACXSS010000001">
    <property type="protein sequence ID" value="MBD9357326.1"/>
    <property type="molecule type" value="Genomic_DNA"/>
</dbReference>
<keyword evidence="2" id="KW-1185">Reference proteome</keyword>
<gene>
    <name evidence="1" type="ORF">IE877_15810</name>
</gene>
<evidence type="ECO:0000313" key="2">
    <source>
        <dbReference type="Proteomes" id="UP000652176"/>
    </source>
</evidence>
<evidence type="ECO:0000313" key="1">
    <source>
        <dbReference type="EMBL" id="MBD9357326.1"/>
    </source>
</evidence>
<organism evidence="1 2">
    <name type="scientific">Methylomonas albis</name>
    <dbReference type="NCBI Taxonomy" id="1854563"/>
    <lineage>
        <taxon>Bacteria</taxon>
        <taxon>Pseudomonadati</taxon>
        <taxon>Pseudomonadota</taxon>
        <taxon>Gammaproteobacteria</taxon>
        <taxon>Methylococcales</taxon>
        <taxon>Methylococcaceae</taxon>
        <taxon>Methylomonas</taxon>
    </lineage>
</organism>
<accession>A0ABR9D3F2</accession>
<proteinExistence type="predicted"/>
<protein>
    <submittedName>
        <fullName evidence="1">Uncharacterized protein</fullName>
    </submittedName>
</protein>
<name>A0ABR9D3F2_9GAMM</name>